<feature type="domain" description="Aminotransferase class I/classII large" evidence="6">
    <location>
        <begin position="42"/>
        <end position="369"/>
    </location>
</feature>
<dbReference type="Gene3D" id="3.40.640.10">
    <property type="entry name" value="Type I PLP-dependent aspartate aminotransferase-like (Major domain)"/>
    <property type="match status" value="1"/>
</dbReference>
<dbReference type="Pfam" id="PF00155">
    <property type="entry name" value="Aminotran_1_2"/>
    <property type="match status" value="1"/>
</dbReference>
<dbReference type="GO" id="GO:0047804">
    <property type="term" value="F:cysteine-S-conjugate beta-lyase activity"/>
    <property type="evidence" value="ECO:0007669"/>
    <property type="project" value="UniProtKB-EC"/>
</dbReference>
<gene>
    <name evidence="7" type="ORF">FNM00_07500</name>
</gene>
<keyword evidence="4" id="KW-0456">Lyase</keyword>
<dbReference type="InterPro" id="IPR051798">
    <property type="entry name" value="Class-II_PLP-Dep_Aminotrans"/>
</dbReference>
<keyword evidence="7" id="KW-0808">Transferase</keyword>
<keyword evidence="3" id="KW-0663">Pyridoxal phosphate</keyword>
<dbReference type="CDD" id="cd00609">
    <property type="entry name" value="AAT_like"/>
    <property type="match status" value="1"/>
</dbReference>
<protein>
    <recommendedName>
        <fullName evidence="2">cysteine-S-conjugate beta-lyase</fullName>
        <ecNumber evidence="2">4.4.1.13</ecNumber>
    </recommendedName>
</protein>
<evidence type="ECO:0000256" key="2">
    <source>
        <dbReference type="ARBA" id="ARBA00012224"/>
    </source>
</evidence>
<comment type="similarity">
    <text evidence="5">Belongs to the class-II pyridoxal-phosphate-dependent aminotransferase family. MalY/PatB cystathionine beta-lyase subfamily.</text>
</comment>
<dbReference type="InterPro" id="IPR015424">
    <property type="entry name" value="PyrdxlP-dep_Trfase"/>
</dbReference>
<reference evidence="7 8" key="1">
    <citation type="submission" date="2019-07" db="EMBL/GenBank/DDBJ databases">
        <authorList>
            <person name="Zhao L.H."/>
        </authorList>
    </citation>
    <scope>NUCLEOTIDE SEQUENCE [LARGE SCALE GENOMIC DNA]</scope>
    <source>
        <strain evidence="7 8">Co35</strain>
    </source>
</reference>
<dbReference type="EC" id="4.4.1.13" evidence="2"/>
<dbReference type="PANTHER" id="PTHR43525">
    <property type="entry name" value="PROTEIN MALY"/>
    <property type="match status" value="1"/>
</dbReference>
<keyword evidence="8" id="KW-1185">Reference proteome</keyword>
<proteinExistence type="inferred from homology"/>
<evidence type="ECO:0000259" key="6">
    <source>
        <dbReference type="Pfam" id="PF00155"/>
    </source>
</evidence>
<dbReference type="AlphaFoldDB" id="A0A554SDG1"/>
<dbReference type="EMBL" id="VLNT01000004">
    <property type="protein sequence ID" value="TSD64375.1"/>
    <property type="molecule type" value="Genomic_DNA"/>
</dbReference>
<dbReference type="SUPFAM" id="SSF53383">
    <property type="entry name" value="PLP-dependent transferases"/>
    <property type="match status" value="1"/>
</dbReference>
<evidence type="ECO:0000313" key="7">
    <source>
        <dbReference type="EMBL" id="TSD64375.1"/>
    </source>
</evidence>
<dbReference type="InterPro" id="IPR004839">
    <property type="entry name" value="Aminotransferase_I/II_large"/>
</dbReference>
<evidence type="ECO:0000313" key="8">
    <source>
        <dbReference type="Proteomes" id="UP000316988"/>
    </source>
</evidence>
<dbReference type="InterPro" id="IPR015422">
    <property type="entry name" value="PyrdxlP-dep_Trfase_small"/>
</dbReference>
<comment type="cofactor">
    <cofactor evidence="1">
        <name>pyridoxal 5'-phosphate</name>
        <dbReference type="ChEBI" id="CHEBI:597326"/>
    </cofactor>
</comment>
<evidence type="ECO:0000256" key="3">
    <source>
        <dbReference type="ARBA" id="ARBA00022898"/>
    </source>
</evidence>
<name>A0A554SDG1_9ACTN</name>
<dbReference type="GO" id="GO:0008483">
    <property type="term" value="F:transaminase activity"/>
    <property type="evidence" value="ECO:0007669"/>
    <property type="project" value="UniProtKB-KW"/>
</dbReference>
<keyword evidence="7" id="KW-0032">Aminotransferase</keyword>
<evidence type="ECO:0000256" key="4">
    <source>
        <dbReference type="ARBA" id="ARBA00023239"/>
    </source>
</evidence>
<evidence type="ECO:0000256" key="5">
    <source>
        <dbReference type="ARBA" id="ARBA00037974"/>
    </source>
</evidence>
<dbReference type="Proteomes" id="UP000316988">
    <property type="component" value="Unassembled WGS sequence"/>
</dbReference>
<comment type="caution">
    <text evidence="7">The sequence shown here is derived from an EMBL/GenBank/DDBJ whole genome shotgun (WGS) entry which is preliminary data.</text>
</comment>
<accession>A0A554SDG1</accession>
<dbReference type="InterPro" id="IPR015421">
    <property type="entry name" value="PyrdxlP-dep_Trfase_major"/>
</dbReference>
<dbReference type="PANTHER" id="PTHR43525:SF2">
    <property type="entry name" value="CYSTATHIONINE BETA-LYASE-RELATED"/>
    <property type="match status" value="1"/>
</dbReference>
<dbReference type="GO" id="GO:0030170">
    <property type="term" value="F:pyridoxal phosphate binding"/>
    <property type="evidence" value="ECO:0007669"/>
    <property type="project" value="InterPro"/>
</dbReference>
<dbReference type="Gene3D" id="3.90.1150.10">
    <property type="entry name" value="Aspartate Aminotransferase, domain 1"/>
    <property type="match status" value="1"/>
</dbReference>
<organism evidence="7 8">
    <name type="scientific">Aeromicrobium piscarium</name>
    <dbReference type="NCBI Taxonomy" id="2590901"/>
    <lineage>
        <taxon>Bacteria</taxon>
        <taxon>Bacillati</taxon>
        <taxon>Actinomycetota</taxon>
        <taxon>Actinomycetes</taxon>
        <taxon>Propionibacteriales</taxon>
        <taxon>Nocardioidaceae</taxon>
        <taxon>Aeromicrobium</taxon>
    </lineage>
</organism>
<evidence type="ECO:0000256" key="1">
    <source>
        <dbReference type="ARBA" id="ARBA00001933"/>
    </source>
</evidence>
<dbReference type="OrthoDB" id="3224382at2"/>
<sequence length="377" mass="40136">MGPMHPLRELTETELRGRTSVKWSQYPGDVLPLWIAEMDARPATAVTDALQDLVTRGDAGYGVVGPYREAFADFARRRWTWAVADDAIIEVADVLTGLGAAIRLITEPGAAVVVNPPVYPPFYEVIEWAGRRVETAPLGGDGRLDLDRLDEVLAETGPDSGYLLCSPHNPTGAVHTREELEAVARIAAARGARVVVDEIHAPLVPHGFVPYLAVRGSDSAFVATSASKAFNLAGLKAGLLVAGSDAVHELAAIPPVVTFGASQFGLVAQTAAFGGGDAWLDAVVADLEDNRRLLRALLDEYLPDVGWASGDGCYLAWLDFGDLLGEDPAEPILEHGRVALSSGLPFGLGGERHARLNYATTPELLERAVIQIARVLG</sequence>